<evidence type="ECO:0000313" key="17">
    <source>
        <dbReference type="Proteomes" id="UP000053477"/>
    </source>
</evidence>
<dbReference type="PROSITE" id="PS00125">
    <property type="entry name" value="SER_THR_PHOSPHATASE"/>
    <property type="match status" value="1"/>
</dbReference>
<keyword evidence="17" id="KW-1185">Reference proteome</keyword>
<evidence type="ECO:0000256" key="4">
    <source>
        <dbReference type="ARBA" id="ARBA00011112"/>
    </source>
</evidence>
<dbReference type="EMBL" id="KQ086162">
    <property type="protein sequence ID" value="KLO07080.1"/>
    <property type="molecule type" value="Genomic_DNA"/>
</dbReference>
<dbReference type="PANTHER" id="PTHR45673">
    <property type="entry name" value="SERINE/THREONINE-PROTEIN PHOSPHATASE 2B CATALYTIC SUBUNIT 1-RELATED"/>
    <property type="match status" value="1"/>
</dbReference>
<dbReference type="EC" id="3.1.3.16" evidence="13"/>
<keyword evidence="5" id="KW-0479">Metal-binding</keyword>
<proteinExistence type="inferred from homology"/>
<keyword evidence="10" id="KW-0408">Iron</keyword>
<dbReference type="CDD" id="cd07416">
    <property type="entry name" value="MPP_PP2B"/>
    <property type="match status" value="1"/>
</dbReference>
<comment type="similarity">
    <text evidence="3">Belongs to the PPP phosphatase family. PP-2B subfamily.</text>
</comment>
<dbReference type="PRINTS" id="PR00114">
    <property type="entry name" value="STPHPHTASE"/>
</dbReference>
<dbReference type="STRING" id="27342.A0A0H2R5L6"/>
<dbReference type="GO" id="GO:0097720">
    <property type="term" value="P:calcineurin-mediated signaling"/>
    <property type="evidence" value="ECO:0007669"/>
    <property type="project" value="InterPro"/>
</dbReference>
<evidence type="ECO:0000256" key="13">
    <source>
        <dbReference type="RuleBase" id="RU004273"/>
    </source>
</evidence>
<feature type="compositionally biased region" description="Low complexity" evidence="14">
    <location>
        <begin position="24"/>
        <end position="35"/>
    </location>
</feature>
<comment type="cofactor">
    <cofactor evidence="1">
        <name>Zn(2+)</name>
        <dbReference type="ChEBI" id="CHEBI:29105"/>
    </cofactor>
</comment>
<name>A0A0H2R5L6_9AGAM</name>
<feature type="compositionally biased region" description="Polar residues" evidence="14">
    <location>
        <begin position="14"/>
        <end position="23"/>
    </location>
</feature>
<evidence type="ECO:0000259" key="15">
    <source>
        <dbReference type="PROSITE" id="PS00125"/>
    </source>
</evidence>
<evidence type="ECO:0000313" key="16">
    <source>
        <dbReference type="EMBL" id="KLO07080.1"/>
    </source>
</evidence>
<evidence type="ECO:0000256" key="9">
    <source>
        <dbReference type="ARBA" id="ARBA00022912"/>
    </source>
</evidence>
<feature type="domain" description="Serine/threonine specific protein phosphatases" evidence="15">
    <location>
        <begin position="188"/>
        <end position="193"/>
    </location>
</feature>
<feature type="region of interest" description="Disordered" evidence="14">
    <location>
        <begin position="609"/>
        <end position="668"/>
    </location>
</feature>
<feature type="region of interest" description="Disordered" evidence="14">
    <location>
        <begin position="1"/>
        <end position="35"/>
    </location>
</feature>
<comment type="subunit">
    <text evidence="4">Composed of two components (A and B), the A component is the catalytic subunit and the B component confers calcium sensitivity.</text>
</comment>
<dbReference type="OrthoDB" id="5593063at2759"/>
<dbReference type="InterPro" id="IPR004843">
    <property type="entry name" value="Calcineurin-like_PHP"/>
</dbReference>
<dbReference type="SMART" id="SM00156">
    <property type="entry name" value="PP2Ac"/>
    <property type="match status" value="1"/>
</dbReference>
<organism evidence="16 17">
    <name type="scientific">Schizopora paradoxa</name>
    <dbReference type="NCBI Taxonomy" id="27342"/>
    <lineage>
        <taxon>Eukaryota</taxon>
        <taxon>Fungi</taxon>
        <taxon>Dikarya</taxon>
        <taxon>Basidiomycota</taxon>
        <taxon>Agaricomycotina</taxon>
        <taxon>Agaricomycetes</taxon>
        <taxon>Hymenochaetales</taxon>
        <taxon>Schizoporaceae</taxon>
        <taxon>Schizopora</taxon>
    </lineage>
</organism>
<dbReference type="InterPro" id="IPR041751">
    <property type="entry name" value="MPP_PP2B"/>
</dbReference>
<feature type="region of interest" description="Disordered" evidence="14">
    <location>
        <begin position="538"/>
        <end position="594"/>
    </location>
</feature>
<keyword evidence="7" id="KW-0862">Zinc</keyword>
<evidence type="ECO:0000256" key="7">
    <source>
        <dbReference type="ARBA" id="ARBA00022833"/>
    </source>
</evidence>
<reference evidence="16 17" key="1">
    <citation type="submission" date="2015-04" db="EMBL/GenBank/DDBJ databases">
        <title>Complete genome sequence of Schizopora paradoxa KUC8140, a cosmopolitan wood degrader in East Asia.</title>
        <authorList>
            <consortium name="DOE Joint Genome Institute"/>
            <person name="Min B."/>
            <person name="Park H."/>
            <person name="Jang Y."/>
            <person name="Kim J.-J."/>
            <person name="Kim K.H."/>
            <person name="Pangilinan J."/>
            <person name="Lipzen A."/>
            <person name="Riley R."/>
            <person name="Grigoriev I.V."/>
            <person name="Spatafora J.W."/>
            <person name="Choi I.-G."/>
        </authorList>
    </citation>
    <scope>NUCLEOTIDE SEQUENCE [LARGE SCALE GENOMIC DNA]</scope>
    <source>
        <strain evidence="16 17">KUC8140</strain>
    </source>
</reference>
<dbReference type="GO" id="GO:0046872">
    <property type="term" value="F:metal ion binding"/>
    <property type="evidence" value="ECO:0007669"/>
    <property type="project" value="UniProtKB-KW"/>
</dbReference>
<dbReference type="SUPFAM" id="SSF56300">
    <property type="entry name" value="Metallo-dependent phosphatases"/>
    <property type="match status" value="1"/>
</dbReference>
<feature type="compositionally biased region" description="Low complexity" evidence="14">
    <location>
        <begin position="553"/>
        <end position="566"/>
    </location>
</feature>
<evidence type="ECO:0000256" key="1">
    <source>
        <dbReference type="ARBA" id="ARBA00001947"/>
    </source>
</evidence>
<accession>A0A0H2R5L6</accession>
<evidence type="ECO:0000256" key="5">
    <source>
        <dbReference type="ARBA" id="ARBA00022723"/>
    </source>
</evidence>
<dbReference type="Gene3D" id="3.60.21.10">
    <property type="match status" value="1"/>
</dbReference>
<comment type="catalytic activity">
    <reaction evidence="11">
        <text>O-phospho-L-seryl-[protein] + H2O = L-seryl-[protein] + phosphate</text>
        <dbReference type="Rhea" id="RHEA:20629"/>
        <dbReference type="Rhea" id="RHEA-COMP:9863"/>
        <dbReference type="Rhea" id="RHEA-COMP:11604"/>
        <dbReference type="ChEBI" id="CHEBI:15377"/>
        <dbReference type="ChEBI" id="CHEBI:29999"/>
        <dbReference type="ChEBI" id="CHEBI:43474"/>
        <dbReference type="ChEBI" id="CHEBI:83421"/>
        <dbReference type="EC" id="3.1.3.16"/>
    </reaction>
</comment>
<keyword evidence="8" id="KW-0112">Calmodulin-binding</keyword>
<evidence type="ECO:0000256" key="14">
    <source>
        <dbReference type="SAM" id="MobiDB-lite"/>
    </source>
</evidence>
<protein>
    <recommendedName>
        <fullName evidence="13">Serine/threonine-protein phosphatase</fullName>
        <ecNumber evidence="13">3.1.3.16</ecNumber>
    </recommendedName>
</protein>
<feature type="compositionally biased region" description="Acidic residues" evidence="14">
    <location>
        <begin position="630"/>
        <end position="639"/>
    </location>
</feature>
<dbReference type="InterPro" id="IPR029052">
    <property type="entry name" value="Metallo-depent_PP-like"/>
</dbReference>
<comment type="cofactor">
    <cofactor evidence="2">
        <name>Fe(3+)</name>
        <dbReference type="ChEBI" id="CHEBI:29034"/>
    </cofactor>
</comment>
<dbReference type="InterPro" id="IPR043360">
    <property type="entry name" value="PP2B"/>
</dbReference>
<evidence type="ECO:0000256" key="12">
    <source>
        <dbReference type="ARBA" id="ARBA00048336"/>
    </source>
</evidence>
<evidence type="ECO:0000256" key="6">
    <source>
        <dbReference type="ARBA" id="ARBA00022801"/>
    </source>
</evidence>
<dbReference type="Pfam" id="PF00149">
    <property type="entry name" value="Metallophos"/>
    <property type="match status" value="1"/>
</dbReference>
<dbReference type="Proteomes" id="UP000053477">
    <property type="component" value="Unassembled WGS sequence"/>
</dbReference>
<dbReference type="InterPro" id="IPR006186">
    <property type="entry name" value="Ser/Thr-sp_prot-phosphatase"/>
</dbReference>
<dbReference type="GO" id="GO:0033192">
    <property type="term" value="F:calmodulin-dependent protein phosphatase activity"/>
    <property type="evidence" value="ECO:0007669"/>
    <property type="project" value="InterPro"/>
</dbReference>
<evidence type="ECO:0000256" key="11">
    <source>
        <dbReference type="ARBA" id="ARBA00047761"/>
    </source>
</evidence>
<evidence type="ECO:0000256" key="2">
    <source>
        <dbReference type="ARBA" id="ARBA00001965"/>
    </source>
</evidence>
<evidence type="ECO:0000256" key="8">
    <source>
        <dbReference type="ARBA" id="ARBA00022860"/>
    </source>
</evidence>
<dbReference type="AlphaFoldDB" id="A0A0H2R5L6"/>
<dbReference type="InParanoid" id="A0A0H2R5L6"/>
<evidence type="ECO:0000256" key="3">
    <source>
        <dbReference type="ARBA" id="ARBA00009905"/>
    </source>
</evidence>
<comment type="catalytic activity">
    <reaction evidence="12 13">
        <text>O-phospho-L-threonyl-[protein] + H2O = L-threonyl-[protein] + phosphate</text>
        <dbReference type="Rhea" id="RHEA:47004"/>
        <dbReference type="Rhea" id="RHEA-COMP:11060"/>
        <dbReference type="Rhea" id="RHEA-COMP:11605"/>
        <dbReference type="ChEBI" id="CHEBI:15377"/>
        <dbReference type="ChEBI" id="CHEBI:30013"/>
        <dbReference type="ChEBI" id="CHEBI:43474"/>
        <dbReference type="ChEBI" id="CHEBI:61977"/>
        <dbReference type="EC" id="3.1.3.16"/>
    </reaction>
</comment>
<sequence length="668" mass="74910">MPEDETYLHKALSNMGQNDTRSVPTQQQQRTPLQRSQTQAAFFEQCKMRQVPGVPEPAWHKPTDLDLFPPSLPSPSAPHGAPNTELIRTHFLREGKLHEHQALRILAEAEGLLRGETNLLDVGGPITVCGDVHGQYYDLLKIFEIGGDPANNTYLFLGDYVDRGCFGIECLLYLYSLKIRYPKRIYLLRGNHECRHLTEYFTFHRECVRKYSKEVYEACIKSFQALPLAAVLDNRFLCVHGGLSPELNMLGDVNMINRFQEPPSHGLLCDLLWSDPIANFGHEQEPTANQTATTSMAGPVPAGTSFLHNPVRGCSFFFTYDAACAFLERNNLLGILRGHEVQNNGYNMYRKTPHKKFPSVITIFSAPNYCDFYHNRGAVLKYANKNITIRQFNASGHPYWLPNFMDGFTWSLPFVGDKIVQMLLAILACCTAEELEESSSEEEVGDGEGTTARDAEALAAARRQQIKNKILAVGRMRRVFQILREEAETASELNQAMEASGMAAIRARGANKDELGVQTNQIRRAIRTFDDARRKDEFNERLPTLQPSPIPSSPSGSGTATPATPANLSNSMSTPRPAFPLVQAPSTRRRPSYHDDIDLEERFRRTLHLNNNNNNNTGANPVQGTSGGTQEDEDEDEDERELHELAERIALGGRGAKRPQALKRHETV</sequence>
<dbReference type="GO" id="GO:0005516">
    <property type="term" value="F:calmodulin binding"/>
    <property type="evidence" value="ECO:0007669"/>
    <property type="project" value="UniProtKB-KW"/>
</dbReference>
<keyword evidence="9" id="KW-0904">Protein phosphatase</keyword>
<evidence type="ECO:0000256" key="10">
    <source>
        <dbReference type="ARBA" id="ARBA00023004"/>
    </source>
</evidence>
<keyword evidence="6 13" id="KW-0378">Hydrolase</keyword>
<gene>
    <name evidence="16" type="ORF">SCHPADRAFT_909808</name>
</gene>